<comment type="caution">
    <text evidence="2">The sequence shown here is derived from an EMBL/GenBank/DDBJ whole genome shotgun (WGS) entry which is preliminary data.</text>
</comment>
<evidence type="ECO:0000259" key="1">
    <source>
        <dbReference type="Pfam" id="PF07589"/>
    </source>
</evidence>
<organism evidence="2 3">
    <name type="scientific">Rugamonas fusca</name>
    <dbReference type="NCBI Taxonomy" id="2758568"/>
    <lineage>
        <taxon>Bacteria</taxon>
        <taxon>Pseudomonadati</taxon>
        <taxon>Pseudomonadota</taxon>
        <taxon>Betaproteobacteria</taxon>
        <taxon>Burkholderiales</taxon>
        <taxon>Oxalobacteraceae</taxon>
        <taxon>Telluria group</taxon>
        <taxon>Rugamonas</taxon>
    </lineage>
</organism>
<gene>
    <name evidence="2" type="ORF">H3H36_08350</name>
</gene>
<proteinExistence type="predicted"/>
<protein>
    <submittedName>
        <fullName evidence="2">PEP-CTERM sorting domain-containing protein</fullName>
    </submittedName>
</protein>
<dbReference type="Proteomes" id="UP000566711">
    <property type="component" value="Unassembled WGS sequence"/>
</dbReference>
<feature type="domain" description="Ice-binding protein C-terminal" evidence="1">
    <location>
        <begin position="110"/>
        <end position="135"/>
    </location>
</feature>
<name>A0A7W2EGB9_9BURK</name>
<evidence type="ECO:0000313" key="2">
    <source>
        <dbReference type="EMBL" id="MBA5605369.1"/>
    </source>
</evidence>
<evidence type="ECO:0000313" key="3">
    <source>
        <dbReference type="Proteomes" id="UP000566711"/>
    </source>
</evidence>
<dbReference type="EMBL" id="JACEZS010000005">
    <property type="protein sequence ID" value="MBA5605369.1"/>
    <property type="molecule type" value="Genomic_DNA"/>
</dbReference>
<dbReference type="InterPro" id="IPR013424">
    <property type="entry name" value="Ice-binding_C"/>
</dbReference>
<keyword evidence="3" id="KW-1185">Reference proteome</keyword>
<dbReference type="Pfam" id="PF07589">
    <property type="entry name" value="PEP-CTERM"/>
    <property type="match status" value="1"/>
</dbReference>
<sequence>MLQVKDIGSFTTAALSGEAGPPNTTAASLWTFSPNELSANGCDGGSNGVQRACFYAANTSNRIALADNMMFHFTFTGGTQDFSDPHLKLAFYNGDGTDKVGSLLSMNIPAVPEPESYGMFLMGLGILAFLARPRKA</sequence>
<accession>A0A7W2EGB9</accession>
<reference evidence="2 3" key="1">
    <citation type="submission" date="2020-07" db="EMBL/GenBank/DDBJ databases">
        <title>Novel species isolated from subtropical streams in China.</title>
        <authorList>
            <person name="Lu H."/>
        </authorList>
    </citation>
    <scope>NUCLEOTIDE SEQUENCE [LARGE SCALE GENOMIC DNA]</scope>
    <source>
        <strain evidence="2 3">FT3S</strain>
    </source>
</reference>
<dbReference type="NCBIfam" id="TIGR02595">
    <property type="entry name" value="PEP_CTERM"/>
    <property type="match status" value="1"/>
</dbReference>
<dbReference type="AlphaFoldDB" id="A0A7W2EGB9"/>